<dbReference type="PANTHER" id="PTHR43855">
    <property type="entry name" value="THIOSULFATE SULFURTRANSFERASE"/>
    <property type="match status" value="1"/>
</dbReference>
<protein>
    <recommendedName>
        <fullName evidence="1">thiosulfate sulfurtransferase</fullName>
        <ecNumber evidence="1">2.8.1.1</ecNumber>
    </recommendedName>
</protein>
<accession>A0A317GJU4</accession>
<organism evidence="6 7">
    <name type="scientific">Limosilactobacillus reuteri</name>
    <name type="common">Lactobacillus reuteri</name>
    <dbReference type="NCBI Taxonomy" id="1598"/>
    <lineage>
        <taxon>Bacteria</taxon>
        <taxon>Bacillati</taxon>
        <taxon>Bacillota</taxon>
        <taxon>Bacilli</taxon>
        <taxon>Lactobacillales</taxon>
        <taxon>Lactobacillaceae</taxon>
        <taxon>Limosilactobacillus</taxon>
    </lineage>
</organism>
<evidence type="ECO:0000313" key="7">
    <source>
        <dbReference type="Proteomes" id="UP000245866"/>
    </source>
</evidence>
<dbReference type="InterPro" id="IPR036873">
    <property type="entry name" value="Rhodanese-like_dom_sf"/>
</dbReference>
<dbReference type="InterPro" id="IPR051126">
    <property type="entry name" value="Thiosulfate_sulfurtransferase"/>
</dbReference>
<dbReference type="EC" id="2.8.1.1" evidence="1"/>
<evidence type="ECO:0000259" key="5">
    <source>
        <dbReference type="PROSITE" id="PS50206"/>
    </source>
</evidence>
<reference evidence="6 7" key="1">
    <citation type="journal article" date="2018" name="Front. Microbiol.">
        <title>Comparative Genomics of the Herbivore Gut Symbiont Lactobacillus reuteri Reveals Genetic Diversity and Lifestyle Adaptation.</title>
        <authorList>
            <person name="Zhao J."/>
        </authorList>
    </citation>
    <scope>NUCLEOTIDE SEQUENCE [LARGE SCALE GENOMIC DNA]</scope>
    <source>
        <strain evidence="6 7">LR12</strain>
    </source>
</reference>
<keyword evidence="2" id="KW-0677">Repeat</keyword>
<dbReference type="CDD" id="cd01449">
    <property type="entry name" value="TST_Repeat_2"/>
    <property type="match status" value="1"/>
</dbReference>
<feature type="compositionally biased region" description="Basic and acidic residues" evidence="4">
    <location>
        <begin position="335"/>
        <end position="344"/>
    </location>
</feature>
<comment type="catalytic activity">
    <reaction evidence="3">
        <text>thiosulfate + hydrogen cyanide = thiocyanate + sulfite + 2 H(+)</text>
        <dbReference type="Rhea" id="RHEA:16881"/>
        <dbReference type="ChEBI" id="CHEBI:15378"/>
        <dbReference type="ChEBI" id="CHEBI:17359"/>
        <dbReference type="ChEBI" id="CHEBI:18022"/>
        <dbReference type="ChEBI" id="CHEBI:18407"/>
        <dbReference type="ChEBI" id="CHEBI:33542"/>
        <dbReference type="EC" id="2.8.1.1"/>
    </reaction>
</comment>
<dbReference type="Proteomes" id="UP000245866">
    <property type="component" value="Unassembled WGS sequence"/>
</dbReference>
<feature type="region of interest" description="Disordered" evidence="4">
    <location>
        <begin position="320"/>
        <end position="344"/>
    </location>
</feature>
<name>A0A317GJU4_LIMRT</name>
<dbReference type="SUPFAM" id="SSF52821">
    <property type="entry name" value="Rhodanese/Cell cycle control phosphatase"/>
    <property type="match status" value="2"/>
</dbReference>
<gene>
    <name evidence="6" type="ORF">DKZ23_01585</name>
</gene>
<feature type="region of interest" description="Disordered" evidence="4">
    <location>
        <begin position="1"/>
        <end position="21"/>
    </location>
</feature>
<comment type="caution">
    <text evidence="6">The sequence shown here is derived from an EMBL/GenBank/DDBJ whole genome shotgun (WGS) entry which is preliminary data.</text>
</comment>
<dbReference type="InterPro" id="IPR001763">
    <property type="entry name" value="Rhodanese-like_dom"/>
</dbReference>
<evidence type="ECO:0000256" key="1">
    <source>
        <dbReference type="ARBA" id="ARBA00012245"/>
    </source>
</evidence>
<evidence type="ECO:0000256" key="2">
    <source>
        <dbReference type="ARBA" id="ARBA00022737"/>
    </source>
</evidence>
<dbReference type="Pfam" id="PF00581">
    <property type="entry name" value="Rhodanese"/>
    <property type="match status" value="2"/>
</dbReference>
<evidence type="ECO:0000256" key="4">
    <source>
        <dbReference type="SAM" id="MobiDB-lite"/>
    </source>
</evidence>
<proteinExistence type="predicted"/>
<dbReference type="AlphaFoldDB" id="A0A317GJU4"/>
<feature type="domain" description="Rhodanese" evidence="5">
    <location>
        <begin position="199"/>
        <end position="317"/>
    </location>
</feature>
<dbReference type="PANTHER" id="PTHR43855:SF1">
    <property type="entry name" value="THIOSULFATE SULFURTRANSFERASE"/>
    <property type="match status" value="1"/>
</dbReference>
<dbReference type="SMART" id="SM00450">
    <property type="entry name" value="RHOD"/>
    <property type="match status" value="2"/>
</dbReference>
<dbReference type="Gene3D" id="3.40.250.10">
    <property type="entry name" value="Rhodanese-like domain"/>
    <property type="match status" value="2"/>
</dbReference>
<evidence type="ECO:0000313" key="6">
    <source>
        <dbReference type="EMBL" id="PWT49023.1"/>
    </source>
</evidence>
<dbReference type="EMBL" id="QGHS01000010">
    <property type="protein sequence ID" value="PWT49023.1"/>
    <property type="molecule type" value="Genomic_DNA"/>
</dbReference>
<evidence type="ECO:0000256" key="3">
    <source>
        <dbReference type="ARBA" id="ARBA00047549"/>
    </source>
</evidence>
<dbReference type="PROSITE" id="PS50206">
    <property type="entry name" value="RHODANESE_3"/>
    <property type="match status" value="2"/>
</dbReference>
<sequence length="344" mass="38036">MAISRSTMADCKTGNGNNTAAAKPATENQKLVKGNQEINDNTYYISAKQAHQLIEQNPQTAILAIAYGKYPNFNKGHIPGAIQMSTNEVESQKNHWNILPASQLRKNFLKKGITADTPVIFYSNDISAASRVAFAAYWLGVKNIKIIDGGQQAWTRAGYKLQKGNEAKIKAQSDFGSNTVAHPEALIKTPKELLAAESANPNLVLVSTRSWKEYLGNISGYSYIKETGEVKGAVYGRISKSSSDVAYLTNDDGTIKNPTAELEYWKKKGIVPDKEVVFYCGTGWRACVPFFIAKEEGFQNVKVYDGGWYDWNMSHKTNPEKFPVQKGEPGTSNFRIEKGTVAER</sequence>
<dbReference type="GO" id="GO:0004792">
    <property type="term" value="F:thiosulfate-cyanide sulfurtransferase activity"/>
    <property type="evidence" value="ECO:0007669"/>
    <property type="project" value="UniProtKB-EC"/>
</dbReference>
<feature type="domain" description="Rhodanese" evidence="5">
    <location>
        <begin position="73"/>
        <end position="163"/>
    </location>
</feature>